<feature type="region of interest" description="Disordered" evidence="1">
    <location>
        <begin position="153"/>
        <end position="228"/>
    </location>
</feature>
<evidence type="ECO:0000313" key="3">
    <source>
        <dbReference type="EMBL" id="CUM79998.1"/>
    </source>
</evidence>
<dbReference type="RefSeq" id="WP_022169914.1">
    <property type="nucleotide sequence ID" value="NZ_CAUDVV010000014.1"/>
</dbReference>
<evidence type="ECO:0000256" key="2">
    <source>
        <dbReference type="SAM" id="Phobius"/>
    </source>
</evidence>
<accession>A0A173RS85</accession>
<feature type="compositionally biased region" description="Basic and acidic residues" evidence="1">
    <location>
        <begin position="169"/>
        <end position="218"/>
    </location>
</feature>
<keyword evidence="2" id="KW-0812">Transmembrane</keyword>
<sequence length="540" mass="62033">MQVQYDKYFDERGQITVFLSLLFLVLMMSFLFIVEGVISYSASSLGEDAVKGAGESIMANYDRELFKNYHLFFLDPRQKDYIVTDGKEFINQYFSGNSFFDIYCDSLEVTGEKTAVDEDGLYLKHEIREWMKYREEKEIAKVLEDIIRNTKKNDGERKECQEEVDSAETDVKKEQDEEVNQETKEETNKKDTESDLKGDVDKNTDNVEDMKPDEKAASEEIEPVSEETLKERNNWKEIKGTLQLLMRTGILFYAAEHPESLSRQSIPGTNLPSKRVKGSSFDNEQRLLDKMDELSFSSLKGIKSLLSVDISMDGRGTLWTKDRYIISYIEDCFSFYGGSDKKDNALLYEVEYLISGKNSDIDNLKRVANYILLLRFINNYIFTGKDTQMKTHINTMASAITGVMGMPQTMKAVQVLIRMAISYGESLLELHTLFSGGEVPLIKDKTTWNLTLKTMAEQLRNKQIVKKGKKNISYKDYLKLFLLTKGNSRTVCYRMMDIMQENIASKEPGFLMENCLFSYSWKGSLAAGGVKLNFVKQCSY</sequence>
<keyword evidence="2" id="KW-1133">Transmembrane helix</keyword>
<dbReference type="EMBL" id="CYYC01000003">
    <property type="protein sequence ID" value="CUM79998.1"/>
    <property type="molecule type" value="Genomic_DNA"/>
</dbReference>
<keyword evidence="2" id="KW-0472">Membrane</keyword>
<dbReference type="Pfam" id="PF18960">
    <property type="entry name" value="DUF5702"/>
    <property type="match status" value="1"/>
</dbReference>
<evidence type="ECO:0000256" key="1">
    <source>
        <dbReference type="SAM" id="MobiDB-lite"/>
    </source>
</evidence>
<dbReference type="Proteomes" id="UP000095390">
    <property type="component" value="Unassembled WGS sequence"/>
</dbReference>
<gene>
    <name evidence="3" type="ORF">ERS852578_00301</name>
</gene>
<name>A0A173RS85_9FIRM</name>
<dbReference type="OrthoDB" id="5135382at2"/>
<feature type="transmembrane region" description="Helical" evidence="2">
    <location>
        <begin position="15"/>
        <end position="34"/>
    </location>
</feature>
<protein>
    <submittedName>
        <fullName evidence="3">Uncharacterized protein</fullName>
    </submittedName>
</protein>
<dbReference type="AlphaFoldDB" id="A0A173RS85"/>
<organism evidence="3">
    <name type="scientific">Anaerobutyricum hallii</name>
    <dbReference type="NCBI Taxonomy" id="39488"/>
    <lineage>
        <taxon>Bacteria</taxon>
        <taxon>Bacillati</taxon>
        <taxon>Bacillota</taxon>
        <taxon>Clostridia</taxon>
        <taxon>Lachnospirales</taxon>
        <taxon>Lachnospiraceae</taxon>
        <taxon>Anaerobutyricum</taxon>
    </lineage>
</organism>
<proteinExistence type="predicted"/>
<dbReference type="InterPro" id="IPR043756">
    <property type="entry name" value="DUF5702"/>
</dbReference>
<reference evidence="3" key="1">
    <citation type="submission" date="2015-09" db="EMBL/GenBank/DDBJ databases">
        <authorList>
            <consortium name="Pathogen Informatics"/>
        </authorList>
    </citation>
    <scope>NUCLEOTIDE SEQUENCE [LARGE SCALE GENOMIC DNA]</scope>
    <source>
        <strain evidence="3">2789STDY5834966</strain>
    </source>
</reference>